<feature type="transmembrane region" description="Helical" evidence="1">
    <location>
        <begin position="215"/>
        <end position="232"/>
    </location>
</feature>
<dbReference type="Pfam" id="PF00892">
    <property type="entry name" value="EamA"/>
    <property type="match status" value="2"/>
</dbReference>
<feature type="domain" description="EamA" evidence="2">
    <location>
        <begin position="13"/>
        <end position="146"/>
    </location>
</feature>
<dbReference type="EMBL" id="JAESVN010000001">
    <property type="protein sequence ID" value="MBL4915684.1"/>
    <property type="molecule type" value="Genomic_DNA"/>
</dbReference>
<dbReference type="InterPro" id="IPR000620">
    <property type="entry name" value="EamA_dom"/>
</dbReference>
<organism evidence="3 4">
    <name type="scientific">Szabonella alba</name>
    <dbReference type="NCBI Taxonomy" id="2804194"/>
    <lineage>
        <taxon>Bacteria</taxon>
        <taxon>Pseudomonadati</taxon>
        <taxon>Pseudomonadota</taxon>
        <taxon>Alphaproteobacteria</taxon>
        <taxon>Rhodobacterales</taxon>
        <taxon>Paracoccaceae</taxon>
        <taxon>Szabonella</taxon>
    </lineage>
</organism>
<feature type="domain" description="EamA" evidence="2">
    <location>
        <begin position="156"/>
        <end position="281"/>
    </location>
</feature>
<evidence type="ECO:0000313" key="3">
    <source>
        <dbReference type="EMBL" id="MBL4915684.1"/>
    </source>
</evidence>
<protein>
    <submittedName>
        <fullName evidence="3">DMT family transporter</fullName>
    </submittedName>
</protein>
<evidence type="ECO:0000313" key="4">
    <source>
        <dbReference type="Proteomes" id="UP000648908"/>
    </source>
</evidence>
<feature type="transmembrane region" description="Helical" evidence="1">
    <location>
        <begin position="12"/>
        <end position="36"/>
    </location>
</feature>
<feature type="transmembrane region" description="Helical" evidence="1">
    <location>
        <begin position="244"/>
        <end position="263"/>
    </location>
</feature>
<feature type="transmembrane region" description="Helical" evidence="1">
    <location>
        <begin position="269"/>
        <end position="287"/>
    </location>
</feature>
<feature type="transmembrane region" description="Helical" evidence="1">
    <location>
        <begin position="131"/>
        <end position="150"/>
    </location>
</feature>
<feature type="transmembrane region" description="Helical" evidence="1">
    <location>
        <begin position="156"/>
        <end position="173"/>
    </location>
</feature>
<reference evidence="3" key="1">
    <citation type="submission" date="2021-01" db="EMBL/GenBank/DDBJ databases">
        <title>Tabrizicola alba sp. nov. a motile alkaliphilic bacterium isolated from a soda lake.</title>
        <authorList>
            <person name="Szuroczki S."/>
            <person name="Abbaszade G."/>
            <person name="Schumann P."/>
            <person name="Toth E."/>
        </authorList>
    </citation>
    <scope>NUCLEOTIDE SEQUENCE</scope>
    <source>
        <strain evidence="3">DMG-N-6</strain>
    </source>
</reference>
<proteinExistence type="predicted"/>
<comment type="caution">
    <text evidence="3">The sequence shown here is derived from an EMBL/GenBank/DDBJ whole genome shotgun (WGS) entry which is preliminary data.</text>
</comment>
<dbReference type="AlphaFoldDB" id="A0A8K0V4I9"/>
<dbReference type="PANTHER" id="PTHR22911:SF103">
    <property type="entry name" value="BLR2811 PROTEIN"/>
    <property type="match status" value="1"/>
</dbReference>
<accession>A0A8K0V4I9</accession>
<dbReference type="Proteomes" id="UP000648908">
    <property type="component" value="Unassembled WGS sequence"/>
</dbReference>
<name>A0A8K0V4I9_9RHOB</name>
<gene>
    <name evidence="3" type="ORF">JL811_00500</name>
</gene>
<feature type="transmembrane region" description="Helical" evidence="1">
    <location>
        <begin position="185"/>
        <end position="203"/>
    </location>
</feature>
<dbReference type="GO" id="GO:0016020">
    <property type="term" value="C:membrane"/>
    <property type="evidence" value="ECO:0007669"/>
    <property type="project" value="InterPro"/>
</dbReference>
<dbReference type="Gene3D" id="1.10.3730.20">
    <property type="match status" value="1"/>
</dbReference>
<keyword evidence="4" id="KW-1185">Reference proteome</keyword>
<evidence type="ECO:0000259" key="2">
    <source>
        <dbReference type="Pfam" id="PF00892"/>
    </source>
</evidence>
<dbReference type="InterPro" id="IPR037185">
    <property type="entry name" value="EmrE-like"/>
</dbReference>
<feature type="transmembrane region" description="Helical" evidence="1">
    <location>
        <begin position="42"/>
        <end position="62"/>
    </location>
</feature>
<sequence>MKPHQPREDRPMFGLGLMCIAMALFTSIDTSAKWLILSGLPIMQVVFVRYAGHFIASLVMFLPREGLSAFRAVHPGLQFLRALFLLASTAFNFAALKYLPITITTAIYFASPIVITILSVAFLGEKIRLKRALAILVGFVGVLIVVAPWGADFHPAMLLSLSALICASSYFVLTRRLAGVEANSTSQLWASGIATLALIPFGLPGWVWPATVTDWLVMLFIGIFAAVGHGLAVTAHRYAPASTLAPVTYVQAIYATASGLLVFGNLPGWGTALGTAIIIASGIYIWHRERALMLERRRVETAALTR</sequence>
<keyword evidence="1" id="KW-1133">Transmembrane helix</keyword>
<keyword evidence="1" id="KW-0812">Transmembrane</keyword>
<feature type="transmembrane region" description="Helical" evidence="1">
    <location>
        <begin position="106"/>
        <end position="124"/>
    </location>
</feature>
<evidence type="ECO:0000256" key="1">
    <source>
        <dbReference type="SAM" id="Phobius"/>
    </source>
</evidence>
<dbReference type="SUPFAM" id="SSF103481">
    <property type="entry name" value="Multidrug resistance efflux transporter EmrE"/>
    <property type="match status" value="2"/>
</dbReference>
<keyword evidence="1" id="KW-0472">Membrane</keyword>
<dbReference type="PANTHER" id="PTHR22911">
    <property type="entry name" value="ACYL-MALONYL CONDENSING ENZYME-RELATED"/>
    <property type="match status" value="1"/>
</dbReference>